<sequence>MTHSTTCRVSPQASPGTFSVSIKPSQQLSCLDDNDGVVRVISNGRIQCPYPAAKAWVSDAVPPPGPGPSDDLSVPATATWVYRQRRDFGDEGETSALLAWLATLLCMPRLGSGRLRPPASRENSADSVDFVSTWQKAQSEAAARRVVPVLKRASELTPPAPNSPEPSLSGRVTPPLVRGPTSVHGSLTFPRPDSRPVDGNGRSHSYAPSAQRPPSCQLPPVRAPPSGDLVQYMADSLELPQPSSSRASTGSRPDSCQAASSGGQMSRRSVRFG</sequence>
<gene>
    <name evidence="2" type="primary">PLEST004657</name>
    <name evidence="2" type="ORF">PLESTB_000494100</name>
</gene>
<evidence type="ECO:0000256" key="1">
    <source>
        <dbReference type="SAM" id="MobiDB-lite"/>
    </source>
</evidence>
<dbReference type="AlphaFoldDB" id="A0A9W6F0Q3"/>
<feature type="compositionally biased region" description="Polar residues" evidence="1">
    <location>
        <begin position="241"/>
        <end position="267"/>
    </location>
</feature>
<accession>A0A9W6F0Q3</accession>
<organism evidence="2 3">
    <name type="scientific">Pleodorina starrii</name>
    <dbReference type="NCBI Taxonomy" id="330485"/>
    <lineage>
        <taxon>Eukaryota</taxon>
        <taxon>Viridiplantae</taxon>
        <taxon>Chlorophyta</taxon>
        <taxon>core chlorophytes</taxon>
        <taxon>Chlorophyceae</taxon>
        <taxon>CS clade</taxon>
        <taxon>Chlamydomonadales</taxon>
        <taxon>Volvocaceae</taxon>
        <taxon>Pleodorina</taxon>
    </lineage>
</organism>
<comment type="caution">
    <text evidence="2">The sequence shown here is derived from an EMBL/GenBank/DDBJ whole genome shotgun (WGS) entry which is preliminary data.</text>
</comment>
<name>A0A9W6F0Q3_9CHLO</name>
<feature type="region of interest" description="Disordered" evidence="1">
    <location>
        <begin position="153"/>
        <end position="273"/>
    </location>
</feature>
<evidence type="ECO:0000313" key="2">
    <source>
        <dbReference type="EMBL" id="GLC51361.1"/>
    </source>
</evidence>
<feature type="compositionally biased region" description="Polar residues" evidence="1">
    <location>
        <begin position="202"/>
        <end position="214"/>
    </location>
</feature>
<dbReference type="EMBL" id="BRXU01000004">
    <property type="protein sequence ID" value="GLC51361.1"/>
    <property type="molecule type" value="Genomic_DNA"/>
</dbReference>
<protein>
    <submittedName>
        <fullName evidence="2">Uncharacterized protein</fullName>
    </submittedName>
</protein>
<keyword evidence="3" id="KW-1185">Reference proteome</keyword>
<reference evidence="2 3" key="1">
    <citation type="journal article" date="2023" name="Commun. Biol.">
        <title>Reorganization of the ancestral sex-determining regions during the evolution of trioecy in Pleodorina starrii.</title>
        <authorList>
            <person name="Takahashi K."/>
            <person name="Suzuki S."/>
            <person name="Kawai-Toyooka H."/>
            <person name="Yamamoto K."/>
            <person name="Hamaji T."/>
            <person name="Ootsuki R."/>
            <person name="Yamaguchi H."/>
            <person name="Kawachi M."/>
            <person name="Higashiyama T."/>
            <person name="Nozaki H."/>
        </authorList>
    </citation>
    <scope>NUCLEOTIDE SEQUENCE [LARGE SCALE GENOMIC DNA]</scope>
    <source>
        <strain evidence="2 3">NIES-4479</strain>
    </source>
</reference>
<evidence type="ECO:0000313" key="3">
    <source>
        <dbReference type="Proteomes" id="UP001165080"/>
    </source>
</evidence>
<proteinExistence type="predicted"/>
<dbReference type="Proteomes" id="UP001165080">
    <property type="component" value="Unassembled WGS sequence"/>
</dbReference>
<dbReference type="OrthoDB" id="10579202at2759"/>